<dbReference type="Proteomes" id="UP000222296">
    <property type="component" value="Chromosome Circular"/>
</dbReference>
<dbReference type="RefSeq" id="WP_099085683.1">
    <property type="nucleotide sequence ID" value="NZ_CP042274.1"/>
</dbReference>
<proteinExistence type="predicted"/>
<dbReference type="AlphaFoldDB" id="A0AAP9E0L3"/>
<gene>
    <name evidence="1" type="ORF">CG010_000620</name>
</gene>
<dbReference type="EMBL" id="CP042274">
    <property type="protein sequence ID" value="QDY92780.1"/>
    <property type="molecule type" value="Genomic_DNA"/>
</dbReference>
<accession>A0AAP9E0L3</accession>
<dbReference type="Pfam" id="PF10987">
    <property type="entry name" value="DUF2806"/>
    <property type="match status" value="1"/>
</dbReference>
<evidence type="ECO:0000313" key="2">
    <source>
        <dbReference type="Proteomes" id="UP000222296"/>
    </source>
</evidence>
<protein>
    <submittedName>
        <fullName evidence="1">DUF2806 domain-containing protein</fullName>
    </submittedName>
</protein>
<reference evidence="1 2" key="1">
    <citation type="journal article" date="2017" name="Genome Announc.">
        <title>Draft Genome Sequence of Agrobacterium tumefaciens Biovar 1 Strain 186, Isolated from Walnut.</title>
        <authorList>
            <person name="Poret-Peterson A.T."/>
            <person name="Bhatnagar S."/>
            <person name="McClean A.E."/>
            <person name="Kluepfel D.A."/>
        </authorList>
    </citation>
    <scope>NUCLEOTIDE SEQUENCE [LARGE SCALE GENOMIC DNA]</scope>
    <source>
        <strain evidence="1 2">186</strain>
    </source>
</reference>
<sequence>MTEEKPALLEALGGMAGLIPAPIQIGLVKALNHLLGGLASIPAGVLKRKVQSIDDVTVNRSVVSAILAKQAAEDALSDPLIRQAAVELYLPAEIRKTKNKISVAQRAVAHIAEAPETKPETDEGPSDDWMNVFTRFAEDATSDKLQDLFARILAGEIVRPGSFGLSTLRSISELDQATAHDFALMWEKSVGDAVDYTPKFNLGEWYSRWKRLAEAGLMAPDTTTQFPPDFDPLEIFGGLSVWSPMSEAESSLAVFFSKGSNAQWRHIRFTRVGREIGSILSSPDYDLNFRQAGQSLARQNVNRVELWRKEKQPELITAAAEAGN</sequence>
<name>A0AAP9E0L3_AGRTU</name>
<organism evidence="1 2">
    <name type="scientific">Agrobacterium tumefaciens</name>
    <dbReference type="NCBI Taxonomy" id="358"/>
    <lineage>
        <taxon>Bacteria</taxon>
        <taxon>Pseudomonadati</taxon>
        <taxon>Pseudomonadota</taxon>
        <taxon>Alphaproteobacteria</taxon>
        <taxon>Hyphomicrobiales</taxon>
        <taxon>Rhizobiaceae</taxon>
        <taxon>Rhizobium/Agrobacterium group</taxon>
        <taxon>Agrobacterium</taxon>
        <taxon>Agrobacterium tumefaciens complex</taxon>
    </lineage>
</organism>
<evidence type="ECO:0000313" key="1">
    <source>
        <dbReference type="EMBL" id="QDY92780.1"/>
    </source>
</evidence>
<dbReference type="InterPro" id="IPR021254">
    <property type="entry name" value="DUF2806"/>
</dbReference>